<organism evidence="2 3">
    <name type="scientific">Sneathiella marina</name>
    <dbReference type="NCBI Taxonomy" id="2950108"/>
    <lineage>
        <taxon>Bacteria</taxon>
        <taxon>Pseudomonadati</taxon>
        <taxon>Pseudomonadota</taxon>
        <taxon>Alphaproteobacteria</taxon>
        <taxon>Sneathiellales</taxon>
        <taxon>Sneathiellaceae</taxon>
        <taxon>Sneathiella</taxon>
    </lineage>
</organism>
<reference evidence="2" key="1">
    <citation type="submission" date="2022-06" db="EMBL/GenBank/DDBJ databases">
        <title>Sneathiella actinostolidae sp. nov., isolated from a sea anemonein the Western Pacific Ocean.</title>
        <authorList>
            <person name="Wei M.J."/>
        </authorList>
    </citation>
    <scope>NUCLEOTIDE SEQUENCE</scope>
    <source>
        <strain evidence="2">PHK-P5</strain>
    </source>
</reference>
<keyword evidence="3" id="KW-1185">Reference proteome</keyword>
<dbReference type="Proteomes" id="UP001056291">
    <property type="component" value="Chromosome"/>
</dbReference>
<accession>A0ABY4W0N4</accession>
<evidence type="ECO:0000313" key="2">
    <source>
        <dbReference type="EMBL" id="USG60419.1"/>
    </source>
</evidence>
<dbReference type="EMBL" id="CP098747">
    <property type="protein sequence ID" value="USG60419.1"/>
    <property type="molecule type" value="Genomic_DNA"/>
</dbReference>
<keyword evidence="1" id="KW-1133">Transmembrane helix</keyword>
<gene>
    <name evidence="2" type="ORF">NBZ79_14705</name>
</gene>
<dbReference type="InterPro" id="IPR008620">
    <property type="entry name" value="FixH"/>
</dbReference>
<keyword evidence="1" id="KW-0812">Transmembrane</keyword>
<keyword evidence="1" id="KW-0472">Membrane</keyword>
<dbReference type="RefSeq" id="WP_251933300.1">
    <property type="nucleotide sequence ID" value="NZ_CP098747.1"/>
</dbReference>
<evidence type="ECO:0000313" key="3">
    <source>
        <dbReference type="Proteomes" id="UP001056291"/>
    </source>
</evidence>
<sequence length="165" mass="18667">MSGQVTSRKLTGRHVAFMLAGFFGLMFAVNGVFVYFALNSFSGVSVSDAYRRGLAYNQELQAKEKQNARGWQHMLEFVQLDDKNGIIRLKLLDLDKQPMANLTVSGTLGRPVIEESDKTVTFVFAEQFYTADLVDLEKGQWDVTIQILGGGYTEPYRLDKRIWVD</sequence>
<proteinExistence type="predicted"/>
<evidence type="ECO:0000256" key="1">
    <source>
        <dbReference type="SAM" id="Phobius"/>
    </source>
</evidence>
<name>A0ABY4W0N4_9PROT</name>
<feature type="transmembrane region" description="Helical" evidence="1">
    <location>
        <begin position="15"/>
        <end position="38"/>
    </location>
</feature>
<dbReference type="Pfam" id="PF05751">
    <property type="entry name" value="FixH"/>
    <property type="match status" value="1"/>
</dbReference>
<protein>
    <submittedName>
        <fullName evidence="2">FixH family protein</fullName>
    </submittedName>
</protein>